<dbReference type="Gene3D" id="3.40.50.1820">
    <property type="entry name" value="alpha/beta hydrolase"/>
    <property type="match status" value="1"/>
</dbReference>
<accession>A0A2N6PFG0</accession>
<dbReference type="RefSeq" id="WP_102162763.1">
    <property type="nucleotide sequence ID" value="NZ_BAAAKH010000001.1"/>
</dbReference>
<dbReference type="OrthoDB" id="63519at2"/>
<dbReference type="GO" id="GO:0016787">
    <property type="term" value="F:hydrolase activity"/>
    <property type="evidence" value="ECO:0007669"/>
    <property type="project" value="UniProtKB-KW"/>
</dbReference>
<dbReference type="AlphaFoldDB" id="A0A2N6PFG0"/>
<dbReference type="EMBL" id="JABEMC010000011">
    <property type="protein sequence ID" value="NNG80193.1"/>
    <property type="molecule type" value="Genomic_DNA"/>
</dbReference>
<dbReference type="Proteomes" id="UP000549517">
    <property type="component" value="Unassembled WGS sequence"/>
</dbReference>
<reference evidence="5 6" key="1">
    <citation type="submission" date="2017-09" db="EMBL/GenBank/DDBJ databases">
        <title>Bacterial strain isolated from the female urinary microbiota.</title>
        <authorList>
            <person name="Thomas-White K."/>
            <person name="Kumar N."/>
            <person name="Forster S."/>
            <person name="Putonti C."/>
            <person name="Lawley T."/>
            <person name="Wolfe A.J."/>
        </authorList>
    </citation>
    <scope>NUCLEOTIDE SEQUENCE [LARGE SCALE GENOMIC DNA]</scope>
    <source>
        <strain evidence="5 6">UMB0680</strain>
    </source>
</reference>
<dbReference type="PANTHER" id="PTHR46118:SF4">
    <property type="entry name" value="PROTEIN ABHD11"/>
    <property type="match status" value="1"/>
</dbReference>
<comment type="caution">
    <text evidence="5">The sequence shown here is derived from an EMBL/GenBank/DDBJ whole genome shotgun (WGS) entry which is preliminary data.</text>
</comment>
<dbReference type="InterPro" id="IPR029058">
    <property type="entry name" value="AB_hydrolase_fold"/>
</dbReference>
<evidence type="ECO:0000313" key="5">
    <source>
        <dbReference type="EMBL" id="PMB97414.1"/>
    </source>
</evidence>
<evidence type="ECO:0000256" key="1">
    <source>
        <dbReference type="ARBA" id="ARBA00022801"/>
    </source>
</evidence>
<proteinExistence type="predicted"/>
<sequence length="283" mass="31181">MSPQTQTTGTGETRAQTKLHTTQIGSGSGDTEKIVFLHGLFGRGKNFTSIAKGLEPECTSLLVDLPNHGQSPWTEEFDYVEMADAVAEELVTFGAEESPVGVVGHSMGGKVAMMLALRHPQLVDRLVVEDISPVSSADSSHDAGSGFSHLLNTLRALDLSTVDSRSEADEKLATDIPDDRVRGFLLQNLRPGDDGYYWEPNLDLLCRSLSRIGDFPDTDGRTYDRLVLWAAGEKSDYIKPEYTPAMRALFPRMLKITIKGAGHWIHSEKPQEFLAALRRFFIS</sequence>
<evidence type="ECO:0000313" key="7">
    <source>
        <dbReference type="Proteomes" id="UP000549517"/>
    </source>
</evidence>
<keyword evidence="1 5" id="KW-0378">Hydrolase</keyword>
<dbReference type="InterPro" id="IPR000073">
    <property type="entry name" value="AB_hydrolase_1"/>
</dbReference>
<feature type="region of interest" description="Disordered" evidence="2">
    <location>
        <begin position="1"/>
        <end position="27"/>
    </location>
</feature>
<evidence type="ECO:0000313" key="6">
    <source>
        <dbReference type="Proteomes" id="UP000235703"/>
    </source>
</evidence>
<dbReference type="SUPFAM" id="SSF53474">
    <property type="entry name" value="alpha/beta-Hydrolases"/>
    <property type="match status" value="1"/>
</dbReference>
<evidence type="ECO:0000259" key="3">
    <source>
        <dbReference type="Pfam" id="PF00561"/>
    </source>
</evidence>
<reference evidence="4 7" key="2">
    <citation type="submission" date="2020-05" db="EMBL/GenBank/DDBJ databases">
        <title>MicrobeNet Type strains.</title>
        <authorList>
            <person name="Nicholson A.C."/>
        </authorList>
    </citation>
    <scope>NUCLEOTIDE SEQUENCE [LARGE SCALE GENOMIC DNA]</scope>
    <source>
        <strain evidence="4 7">CCUG 46604</strain>
    </source>
</reference>
<dbReference type="Proteomes" id="UP000235703">
    <property type="component" value="Unassembled WGS sequence"/>
</dbReference>
<gene>
    <name evidence="5" type="ORF">CJ198_11560</name>
    <name evidence="4" type="ORF">HLA91_12550</name>
</gene>
<name>A0A2N6PFG0_9MICO</name>
<protein>
    <submittedName>
        <fullName evidence="4">Alpha/beta fold hydrolase</fullName>
    </submittedName>
    <submittedName>
        <fullName evidence="5">Alpha/beta hydrolase</fullName>
    </submittedName>
</protein>
<organism evidence="5 6">
    <name type="scientific">Brevibacterium luteolum</name>
    <dbReference type="NCBI Taxonomy" id="199591"/>
    <lineage>
        <taxon>Bacteria</taxon>
        <taxon>Bacillati</taxon>
        <taxon>Actinomycetota</taxon>
        <taxon>Actinomycetes</taxon>
        <taxon>Micrococcales</taxon>
        <taxon>Brevibacteriaceae</taxon>
        <taxon>Brevibacterium</taxon>
    </lineage>
</organism>
<dbReference type="EMBL" id="PNFZ01000007">
    <property type="protein sequence ID" value="PMB97414.1"/>
    <property type="molecule type" value="Genomic_DNA"/>
</dbReference>
<keyword evidence="6" id="KW-1185">Reference proteome</keyword>
<dbReference type="Pfam" id="PF00561">
    <property type="entry name" value="Abhydrolase_1"/>
    <property type="match status" value="1"/>
</dbReference>
<evidence type="ECO:0000256" key="2">
    <source>
        <dbReference type="SAM" id="MobiDB-lite"/>
    </source>
</evidence>
<dbReference type="PANTHER" id="PTHR46118">
    <property type="entry name" value="PROTEIN ABHD11"/>
    <property type="match status" value="1"/>
</dbReference>
<evidence type="ECO:0000313" key="4">
    <source>
        <dbReference type="EMBL" id="NNG80193.1"/>
    </source>
</evidence>
<feature type="domain" description="AB hydrolase-1" evidence="3">
    <location>
        <begin position="34"/>
        <end position="270"/>
    </location>
</feature>
<feature type="compositionally biased region" description="Polar residues" evidence="2">
    <location>
        <begin position="1"/>
        <end position="25"/>
    </location>
</feature>